<keyword evidence="2" id="KW-1133">Transmembrane helix</keyword>
<evidence type="ECO:0000313" key="5">
    <source>
        <dbReference type="Proteomes" id="UP000319481"/>
    </source>
</evidence>
<name>A0A9X3KTD2_9HYPH</name>
<reference evidence="3" key="3">
    <citation type="submission" date="2022-12" db="EMBL/GenBank/DDBJ databases">
        <title>Draft genome sequences of 22 rhizogenic Agrobacterium biovar 1 strains, the causative agent of hairy root disease.</title>
        <authorList>
            <person name="Kim N."/>
            <person name="Vargas P."/>
            <person name="Rediers H."/>
        </authorList>
    </citation>
    <scope>NUCLEOTIDE SEQUENCE</scope>
    <source>
        <strain evidence="3">ST15.13.006</strain>
    </source>
</reference>
<dbReference type="EMBL" id="SGNZ01000022">
    <property type="protein sequence ID" value="TRA83592.1"/>
    <property type="molecule type" value="Genomic_DNA"/>
</dbReference>
<protein>
    <submittedName>
        <fullName evidence="3">DUF6118 family protein</fullName>
    </submittedName>
</protein>
<evidence type="ECO:0000256" key="1">
    <source>
        <dbReference type="SAM" id="MobiDB-lite"/>
    </source>
</evidence>
<evidence type="ECO:0000313" key="6">
    <source>
        <dbReference type="Proteomes" id="UP001151018"/>
    </source>
</evidence>
<evidence type="ECO:0000313" key="3">
    <source>
        <dbReference type="EMBL" id="MCZ7940519.1"/>
    </source>
</evidence>
<organism evidence="3 6">
    <name type="scientific">Agrobacterium salinitolerans</name>
    <dbReference type="NCBI Taxonomy" id="1183413"/>
    <lineage>
        <taxon>Bacteria</taxon>
        <taxon>Pseudomonadati</taxon>
        <taxon>Pseudomonadota</taxon>
        <taxon>Alphaproteobacteria</taxon>
        <taxon>Hyphomicrobiales</taxon>
        <taxon>Rhizobiaceae</taxon>
        <taxon>Rhizobium/Agrobacterium group</taxon>
        <taxon>Agrobacterium</taxon>
    </lineage>
</organism>
<dbReference type="AlphaFoldDB" id="A0A9X3KTD2"/>
<gene>
    <name evidence="4" type="ORF">EXN23_24935</name>
    <name evidence="3" type="ORF">O9X88_23585</name>
</gene>
<comment type="caution">
    <text evidence="3">The sequence shown here is derived from an EMBL/GenBank/DDBJ whole genome shotgun (WGS) entry which is preliminary data.</text>
</comment>
<dbReference type="GeneID" id="79865657"/>
<accession>A0A9X3KTD2</accession>
<feature type="transmembrane region" description="Helical" evidence="2">
    <location>
        <begin position="152"/>
        <end position="175"/>
    </location>
</feature>
<dbReference type="InterPro" id="IPR046121">
    <property type="entry name" value="DUF6118"/>
</dbReference>
<keyword evidence="5" id="KW-1185">Reference proteome</keyword>
<dbReference type="RefSeq" id="WP_109858674.1">
    <property type="nucleotide sequence ID" value="NZ_JAPZLN010000011.1"/>
</dbReference>
<reference evidence="4" key="2">
    <citation type="submission" date="2019-02" db="EMBL/GenBank/DDBJ databases">
        <authorList>
            <person name="Baeyen S."/>
        </authorList>
    </citation>
    <scope>NUCLEOTIDE SEQUENCE</scope>
    <source>
        <strain evidence="4">GBBC3283</strain>
    </source>
</reference>
<dbReference type="Proteomes" id="UP001151018">
    <property type="component" value="Unassembled WGS sequence"/>
</dbReference>
<keyword evidence="2" id="KW-0472">Membrane</keyword>
<evidence type="ECO:0000313" key="4">
    <source>
        <dbReference type="EMBL" id="TRA83592.1"/>
    </source>
</evidence>
<keyword evidence="2" id="KW-0812">Transmembrane</keyword>
<dbReference type="EMBL" id="JAPZLR010000026">
    <property type="protein sequence ID" value="MCZ7940519.1"/>
    <property type="molecule type" value="Genomic_DNA"/>
</dbReference>
<dbReference type="Proteomes" id="UP000319481">
    <property type="component" value="Unassembled WGS sequence"/>
</dbReference>
<feature type="region of interest" description="Disordered" evidence="1">
    <location>
        <begin position="1"/>
        <end position="24"/>
    </location>
</feature>
<dbReference type="Pfam" id="PF19613">
    <property type="entry name" value="DUF6118"/>
    <property type="match status" value="1"/>
</dbReference>
<proteinExistence type="predicted"/>
<reference evidence="4 5" key="1">
    <citation type="journal article" date="2019" name="Appl. Microbiol. Biotechnol.">
        <title>Differential efficiency of wild type rhizogenic strains for rol gene transformation of plants.</title>
        <authorList>
            <person name="Desmet S."/>
            <person name="De Keyser E."/>
            <person name="Van Vaerenbergh J."/>
            <person name="Baeyen S."/>
            <person name="Van Huylenbroeck J."/>
            <person name="Geelen D."/>
            <person name="Dhooghe E."/>
        </authorList>
    </citation>
    <scope>NUCLEOTIDE SEQUENCE [LARGE SCALE GENOMIC DNA]</scope>
    <source>
        <strain evidence="4 5">GBBC3283</strain>
    </source>
</reference>
<sequence length="250" mass="27728">MTDDDKELLERGIIDNQEDEGSDPAQAFEELRQTVEDLAGDLVHEMTTIRKGVEAALDGQEKLQQPIDYSADLAQLVQSFAQVAERLHAVEKSPLLKNGPEHHARAIERSGESLVKKAAQQFHNESRDFQRVAREMAGQMASARERRRQNHWLWVISLASGFAGILATLFLPSLLPFSAAPRVASFIMAKSPWRAGMDLMAFDSPESWYRVLSADQLVETNKTEVAACREAAAKAGKDQKCTITVAAPEK</sequence>
<evidence type="ECO:0000256" key="2">
    <source>
        <dbReference type="SAM" id="Phobius"/>
    </source>
</evidence>